<reference evidence="1 2" key="1">
    <citation type="submission" date="2018-12" db="EMBL/GenBank/DDBJ databases">
        <title>Venturia inaequalis Genome Resource.</title>
        <authorList>
            <person name="Lichtner F.J."/>
        </authorList>
    </citation>
    <scope>NUCLEOTIDE SEQUENCE [LARGE SCALE GENOMIC DNA]</scope>
    <source>
        <strain evidence="1 2">120213</strain>
    </source>
</reference>
<protein>
    <submittedName>
        <fullName evidence="1">Uncharacterized protein</fullName>
    </submittedName>
</protein>
<sequence length="305" mass="34221">MADPKVRSSRDKDYGTDLVIIDVGTEKKAFHIHRLSQVLMDLEELFTRQVKVEDDSSLAKITPETFYKQDEATIFDNSQDNLLASPKTFYKGDEATIYDNSLDNLLASPETFYRRDKATTSDNPLKRDGVSKGLVGPFGKVLTFITKLWHPAGKKKTVPRKGVAKAGPIPVYPSQAQCEAEIHTYGRPVVFFSNSHDKKAPLYFAESVGGVCLIDTVSNGYIRRNRNIEDPGGKIYTQFLQRMSLALARKSAGTVYIVTQKAGPMPGRMWERIEEPALRANPAVKKVVRVNSEDFNDRTVEWESP</sequence>
<evidence type="ECO:0000313" key="2">
    <source>
        <dbReference type="Proteomes" id="UP000447873"/>
    </source>
</evidence>
<dbReference type="Proteomes" id="UP000447873">
    <property type="component" value="Unassembled WGS sequence"/>
</dbReference>
<dbReference type="AlphaFoldDB" id="A0A8H3UNU1"/>
<gene>
    <name evidence="1" type="ORF">EG328_004866</name>
</gene>
<proteinExistence type="predicted"/>
<comment type="caution">
    <text evidence="1">The sequence shown here is derived from an EMBL/GenBank/DDBJ whole genome shotgun (WGS) entry which is preliminary data.</text>
</comment>
<accession>A0A8H3UNU1</accession>
<dbReference type="EMBL" id="WNWS01000263">
    <property type="protein sequence ID" value="KAE9972666.1"/>
    <property type="molecule type" value="Genomic_DNA"/>
</dbReference>
<name>A0A8H3UNU1_VENIN</name>
<evidence type="ECO:0000313" key="1">
    <source>
        <dbReference type="EMBL" id="KAE9972666.1"/>
    </source>
</evidence>
<organism evidence="1 2">
    <name type="scientific">Venturia inaequalis</name>
    <name type="common">Apple scab fungus</name>
    <dbReference type="NCBI Taxonomy" id="5025"/>
    <lineage>
        <taxon>Eukaryota</taxon>
        <taxon>Fungi</taxon>
        <taxon>Dikarya</taxon>
        <taxon>Ascomycota</taxon>
        <taxon>Pezizomycotina</taxon>
        <taxon>Dothideomycetes</taxon>
        <taxon>Pleosporomycetidae</taxon>
        <taxon>Venturiales</taxon>
        <taxon>Venturiaceae</taxon>
        <taxon>Venturia</taxon>
    </lineage>
</organism>